<evidence type="ECO:0000313" key="1">
    <source>
        <dbReference type="EMBL" id="CDL11165.1"/>
    </source>
</evidence>
<comment type="caution">
    <text evidence="1">The sequence shown here is derived from an EMBL/GenBank/DDBJ whole genome shotgun (WGS) entry which is preliminary data.</text>
</comment>
<dbReference type="EMBL" id="CBWK010000617">
    <property type="protein sequence ID" value="CDL11165.1"/>
    <property type="molecule type" value="Genomic_DNA"/>
</dbReference>
<organism evidence="1 2">
    <name type="scientific">Klebsiella pneumoniae IS43</name>
    <dbReference type="NCBI Taxonomy" id="1432552"/>
    <lineage>
        <taxon>Bacteria</taxon>
        <taxon>Pseudomonadati</taxon>
        <taxon>Pseudomonadota</taxon>
        <taxon>Gammaproteobacteria</taxon>
        <taxon>Enterobacterales</taxon>
        <taxon>Enterobacteriaceae</taxon>
        <taxon>Klebsiella/Raoultella group</taxon>
        <taxon>Klebsiella</taxon>
        <taxon>Klebsiella pneumoniae complex</taxon>
    </lineage>
</organism>
<protein>
    <submittedName>
        <fullName evidence="1">Uncharacterized protein</fullName>
    </submittedName>
</protein>
<proteinExistence type="predicted"/>
<sequence>MAHISTIINVDAIFTINIDAQCGCATANKFDADQLKAKRFNRRSEHLCQFFALMWTNPPPRHKKRAYSPVILKSDNKKPR</sequence>
<name>W1DQZ7_KLEPN</name>
<dbReference type="AlphaFoldDB" id="W1DQZ7"/>
<reference evidence="1" key="1">
    <citation type="submission" date="2013-10" db="EMBL/GenBank/DDBJ databases">
        <title>Antibiotic resistance diversity of beta-lactamase producers in the General Hospital Vienna.</title>
        <authorList>
            <person name="Barisic I."/>
            <person name="Mitteregger D."/>
            <person name="Hirschl A.M."/>
            <person name="Noehammer C."/>
            <person name="Wiesinger-Mayr H."/>
        </authorList>
    </citation>
    <scope>NUCLEOTIDE SEQUENCE [LARGE SCALE GENOMIC DNA]</scope>
    <source>
        <strain evidence="1">IS43</strain>
    </source>
</reference>
<evidence type="ECO:0000313" key="2">
    <source>
        <dbReference type="Proteomes" id="UP000019183"/>
    </source>
</evidence>
<accession>W1DQZ7</accession>
<dbReference type="Proteomes" id="UP000019183">
    <property type="component" value="Unassembled WGS sequence"/>
</dbReference>
<keyword evidence="2" id="KW-1185">Reference proteome</keyword>